<reference evidence="1" key="1">
    <citation type="journal article" date="2021" name="Proc. Natl. Acad. Sci. U.S.A.">
        <title>A Catalog of Tens of Thousands of Viruses from Human Metagenomes Reveals Hidden Associations with Chronic Diseases.</title>
        <authorList>
            <person name="Tisza M.J."/>
            <person name="Buck C.B."/>
        </authorList>
    </citation>
    <scope>NUCLEOTIDE SEQUENCE</scope>
    <source>
        <strain evidence="1">CtbIK24</strain>
    </source>
</reference>
<organism evidence="1">
    <name type="scientific">Siphoviridae sp. ctbIK24</name>
    <dbReference type="NCBI Taxonomy" id="2827899"/>
    <lineage>
        <taxon>Viruses</taxon>
        <taxon>Duplodnaviria</taxon>
        <taxon>Heunggongvirae</taxon>
        <taxon>Uroviricota</taxon>
        <taxon>Caudoviricetes</taxon>
    </lineage>
</organism>
<dbReference type="EMBL" id="BK032871">
    <property type="protein sequence ID" value="DAF65011.1"/>
    <property type="molecule type" value="Genomic_DNA"/>
</dbReference>
<accession>A0A8S5TPG8</accession>
<proteinExistence type="predicted"/>
<evidence type="ECO:0000313" key="1">
    <source>
        <dbReference type="EMBL" id="DAF65011.1"/>
    </source>
</evidence>
<protein>
    <submittedName>
        <fullName evidence="1">Tail assembly chaperone protein</fullName>
    </submittedName>
</protein>
<sequence>MNLREQLLANKPRVKKCVINGTDCYVREFNIGETNKAIYGQQQILFKIAEEQGIELDFSDEEKLSKQLSKIHDPYQIARTFATRICDENGNNLFDPDNIEDLEQISKLDKAVFEDFSKAIVEFEAKNSPSVEDSK</sequence>
<name>A0A8S5TPG8_9CAUD</name>